<proteinExistence type="predicted"/>
<gene>
    <name evidence="2" type="ORF">UFOVP1089_72</name>
    <name evidence="3" type="ORF">UFOVP1443_15</name>
    <name evidence="1" type="ORF">UFOVP459_13</name>
</gene>
<name>A0A6J5QG25_9CAUD</name>
<reference evidence="2" key="1">
    <citation type="submission" date="2020-05" db="EMBL/GenBank/DDBJ databases">
        <authorList>
            <person name="Chiriac C."/>
            <person name="Salcher M."/>
            <person name="Ghai R."/>
            <person name="Kavagutti S V."/>
        </authorList>
    </citation>
    <scope>NUCLEOTIDE SEQUENCE</scope>
</reference>
<organism evidence="2">
    <name type="scientific">uncultured Caudovirales phage</name>
    <dbReference type="NCBI Taxonomy" id="2100421"/>
    <lineage>
        <taxon>Viruses</taxon>
        <taxon>Duplodnaviria</taxon>
        <taxon>Heunggongvirae</taxon>
        <taxon>Uroviricota</taxon>
        <taxon>Caudoviricetes</taxon>
        <taxon>Peduoviridae</taxon>
        <taxon>Maltschvirus</taxon>
        <taxon>Maltschvirus maltsch</taxon>
    </lineage>
</organism>
<protein>
    <submittedName>
        <fullName evidence="2">Uncharacterized protein</fullName>
    </submittedName>
</protein>
<dbReference type="SUPFAM" id="SSF69279">
    <property type="entry name" value="Phage tail proteins"/>
    <property type="match status" value="1"/>
</dbReference>
<dbReference type="EMBL" id="LR797389">
    <property type="protein sequence ID" value="CAB4212427.1"/>
    <property type="molecule type" value="Genomic_DNA"/>
</dbReference>
<evidence type="ECO:0000313" key="3">
    <source>
        <dbReference type="EMBL" id="CAB4212427.1"/>
    </source>
</evidence>
<dbReference type="EMBL" id="LR797029">
    <property type="protein sequence ID" value="CAB4183449.1"/>
    <property type="molecule type" value="Genomic_DNA"/>
</dbReference>
<sequence>MTVERAGSQGQLRNPRAIVKVNDKEVKFMEIEVMSGAPYTADTYYVEMPLYSQPDGIDFAYFSSVEQFSVKIYMGFPADPNAFNVNELVLMIQGESNDVEIDPSEGIVRISGRDLSSRLIDSKVTQSFSNITASELAQQFAEANNLKQEITPTQDVIGTFLETAQTYTANNSTQWDMLVQAAVQENFMVYVKGETLVFKPFPSNDDNIQPYVLNYIPKSSSNNIPTFNLGTKISFFKNNIVSGNINVTVKVPYSTYTGKAFHVKQTARNSAASPDAIRKYVYSHPGLTYEQAKKQCKQLLNNLIVHSVRFSAELVPDIILSKDMLIRVTGTNTDFDQDYYIDRLVRRMTISDFSMYLGGKNKLDQTELGEAG</sequence>
<evidence type="ECO:0000313" key="1">
    <source>
        <dbReference type="EMBL" id="CAB4144101.1"/>
    </source>
</evidence>
<dbReference type="EMBL" id="LR796424">
    <property type="protein sequence ID" value="CAB4144101.1"/>
    <property type="molecule type" value="Genomic_DNA"/>
</dbReference>
<evidence type="ECO:0000313" key="2">
    <source>
        <dbReference type="EMBL" id="CAB4183449.1"/>
    </source>
</evidence>
<accession>A0A6J5QG25</accession>